<feature type="transmembrane region" description="Helical" evidence="9">
    <location>
        <begin position="12"/>
        <end position="30"/>
    </location>
</feature>
<dbReference type="Proteomes" id="UP000887566">
    <property type="component" value="Unplaced"/>
</dbReference>
<keyword evidence="11" id="KW-1185">Reference proteome</keyword>
<reference evidence="12" key="1">
    <citation type="submission" date="2022-11" db="UniProtKB">
        <authorList>
            <consortium name="WormBaseParasite"/>
        </authorList>
    </citation>
    <scope>IDENTIFICATION</scope>
</reference>
<feature type="transmembrane region" description="Helical" evidence="9">
    <location>
        <begin position="221"/>
        <end position="241"/>
    </location>
</feature>
<feature type="transmembrane region" description="Helical" evidence="9">
    <location>
        <begin position="91"/>
        <end position="114"/>
    </location>
</feature>
<feature type="transmembrane region" description="Helical" evidence="9">
    <location>
        <begin position="187"/>
        <end position="209"/>
    </location>
</feature>
<feature type="domain" description="G-protein coupled receptors family 1 profile" evidence="10">
    <location>
        <begin position="1"/>
        <end position="239"/>
    </location>
</feature>
<dbReference type="GO" id="GO:0005886">
    <property type="term" value="C:plasma membrane"/>
    <property type="evidence" value="ECO:0007669"/>
    <property type="project" value="UniProtKB-SubCell"/>
</dbReference>
<evidence type="ECO:0000256" key="7">
    <source>
        <dbReference type="ARBA" id="ARBA00023170"/>
    </source>
</evidence>
<dbReference type="CDD" id="cd00637">
    <property type="entry name" value="7tm_classA_rhodopsin-like"/>
    <property type="match status" value="1"/>
</dbReference>
<accession>A0A914XFJ0</accession>
<dbReference type="Gene3D" id="1.20.1070.10">
    <property type="entry name" value="Rhodopsin 7-helix transmembrane proteins"/>
    <property type="match status" value="1"/>
</dbReference>
<dbReference type="PANTHER" id="PTHR24249:SF372">
    <property type="entry name" value="G-PROTEIN COUPLED RECEPTORS FAMILY 1 PROFILE DOMAIN-CONTAINING PROTEIN"/>
    <property type="match status" value="1"/>
</dbReference>
<name>A0A914XFJ0_9BILA</name>
<evidence type="ECO:0000256" key="6">
    <source>
        <dbReference type="ARBA" id="ARBA00023136"/>
    </source>
</evidence>
<comment type="subcellular location">
    <subcellularLocation>
        <location evidence="1">Cell membrane</location>
        <topology evidence="1">Multi-pass membrane protein</topology>
    </subcellularLocation>
</comment>
<keyword evidence="7" id="KW-0675">Receptor</keyword>
<keyword evidence="6 9" id="KW-0472">Membrane</keyword>
<keyword evidence="8" id="KW-0807">Transducer</keyword>
<evidence type="ECO:0000256" key="3">
    <source>
        <dbReference type="ARBA" id="ARBA00022692"/>
    </source>
</evidence>
<protein>
    <submittedName>
        <fullName evidence="12">G-protein coupled receptors family 1 profile domain-containing protein</fullName>
    </submittedName>
</protein>
<dbReference type="SUPFAM" id="SSF81321">
    <property type="entry name" value="Family A G protein-coupled receptor-like"/>
    <property type="match status" value="1"/>
</dbReference>
<evidence type="ECO:0000256" key="5">
    <source>
        <dbReference type="ARBA" id="ARBA00023040"/>
    </source>
</evidence>
<evidence type="ECO:0000313" key="12">
    <source>
        <dbReference type="WBParaSite" id="PSAMB.scaffold7884size6945.g30668.t1"/>
    </source>
</evidence>
<evidence type="ECO:0000313" key="11">
    <source>
        <dbReference type="Proteomes" id="UP000887566"/>
    </source>
</evidence>
<feature type="transmembrane region" description="Helical" evidence="9">
    <location>
        <begin position="141"/>
        <end position="161"/>
    </location>
</feature>
<dbReference type="PANTHER" id="PTHR24249">
    <property type="entry name" value="HISTAMINE RECEPTOR-RELATED G-PROTEIN COUPLED RECEPTOR"/>
    <property type="match status" value="1"/>
</dbReference>
<dbReference type="AlphaFoldDB" id="A0A914XFJ0"/>
<dbReference type="InterPro" id="IPR017452">
    <property type="entry name" value="GPCR_Rhodpsn_7TM"/>
</dbReference>
<evidence type="ECO:0000256" key="4">
    <source>
        <dbReference type="ARBA" id="ARBA00022989"/>
    </source>
</evidence>
<organism evidence="11 12">
    <name type="scientific">Plectus sambesii</name>
    <dbReference type="NCBI Taxonomy" id="2011161"/>
    <lineage>
        <taxon>Eukaryota</taxon>
        <taxon>Metazoa</taxon>
        <taxon>Ecdysozoa</taxon>
        <taxon>Nematoda</taxon>
        <taxon>Chromadorea</taxon>
        <taxon>Plectida</taxon>
        <taxon>Plectina</taxon>
        <taxon>Plectoidea</taxon>
        <taxon>Plectidae</taxon>
        <taxon>Plectus</taxon>
    </lineage>
</organism>
<evidence type="ECO:0000256" key="8">
    <source>
        <dbReference type="ARBA" id="ARBA00023224"/>
    </source>
</evidence>
<dbReference type="InterPro" id="IPR050569">
    <property type="entry name" value="TAAR"/>
</dbReference>
<dbReference type="PROSITE" id="PS50262">
    <property type="entry name" value="G_PROTEIN_RECEP_F1_2"/>
    <property type="match status" value="1"/>
</dbReference>
<keyword evidence="5" id="KW-0297">G-protein coupled receptor</keyword>
<sequence length="272" mass="30776">MVLIAGRAAVDIIYGLGLTVTAIYRLYLIVNEEENVRASVWDCTISPPAFLNRIGLQLTSVMNGVVSVDRLITVALPIKYRKLDLRYAIKVLMLVAIFGATSLAAMFLSTYYSIDSRELSTTKYCSGFPTQYWYDLYQNTLVITGCGYASVAIYIGVFFVYRRTMRQTAPLSTTANNQQAVEQQHRLTVTLGIITLSTLIFFNIPFTIITVCKWLNVDVQQAILGIISRFSTIINVVLYVFRQKKMREAIWALVWCEKVTNSLLHAQSMFQL</sequence>
<keyword evidence="3 9" id="KW-0812">Transmembrane</keyword>
<evidence type="ECO:0000256" key="2">
    <source>
        <dbReference type="ARBA" id="ARBA00022475"/>
    </source>
</evidence>
<keyword evidence="4 9" id="KW-1133">Transmembrane helix</keyword>
<proteinExistence type="predicted"/>
<evidence type="ECO:0000259" key="10">
    <source>
        <dbReference type="PROSITE" id="PS50262"/>
    </source>
</evidence>
<keyword evidence="2" id="KW-1003">Cell membrane</keyword>
<evidence type="ECO:0000256" key="1">
    <source>
        <dbReference type="ARBA" id="ARBA00004651"/>
    </source>
</evidence>
<dbReference type="GO" id="GO:0004930">
    <property type="term" value="F:G protein-coupled receptor activity"/>
    <property type="evidence" value="ECO:0007669"/>
    <property type="project" value="UniProtKB-KW"/>
</dbReference>
<evidence type="ECO:0000256" key="9">
    <source>
        <dbReference type="SAM" id="Phobius"/>
    </source>
</evidence>
<dbReference type="WBParaSite" id="PSAMB.scaffold7884size6945.g30668.t1">
    <property type="protein sequence ID" value="PSAMB.scaffold7884size6945.g30668.t1"/>
    <property type="gene ID" value="PSAMB.scaffold7884size6945.g30668"/>
</dbReference>